<reference evidence="2" key="1">
    <citation type="submission" date="2021-05" db="EMBL/GenBank/DDBJ databases">
        <title>Comparative genomics of three Colletotrichum scovillei strains and genetic complementation revealed genes involved fungal growth and virulence on chili pepper.</title>
        <authorList>
            <person name="Hsieh D.-K."/>
            <person name="Chuang S.-C."/>
            <person name="Chen C.-Y."/>
            <person name="Chao Y.-T."/>
            <person name="Lu M.-Y.J."/>
            <person name="Lee M.-H."/>
            <person name="Shih M.-C."/>
        </authorList>
    </citation>
    <scope>NUCLEOTIDE SEQUENCE</scope>
    <source>
        <strain evidence="2">Coll-153</strain>
    </source>
</reference>
<feature type="non-terminal residue" evidence="2">
    <location>
        <position position="32"/>
    </location>
</feature>
<evidence type="ECO:0000313" key="2">
    <source>
        <dbReference type="EMBL" id="KAG7053562.1"/>
    </source>
</evidence>
<comment type="caution">
    <text evidence="2">The sequence shown here is derived from an EMBL/GenBank/DDBJ whole genome shotgun (WGS) entry which is preliminary data.</text>
</comment>
<evidence type="ECO:0000256" key="1">
    <source>
        <dbReference type="SAM" id="MobiDB-lite"/>
    </source>
</evidence>
<sequence length="32" mass="3390">MLLEVGIRDGSGVSSGPFRSRHNPLGRGKPLV</sequence>
<dbReference type="AlphaFoldDB" id="A0A9P7RBN0"/>
<dbReference type="EMBL" id="JAESDN010000003">
    <property type="protein sequence ID" value="KAG7053562.1"/>
    <property type="molecule type" value="Genomic_DNA"/>
</dbReference>
<feature type="region of interest" description="Disordered" evidence="1">
    <location>
        <begin position="1"/>
        <end position="32"/>
    </location>
</feature>
<evidence type="ECO:0000313" key="3">
    <source>
        <dbReference type="Proteomes" id="UP000699042"/>
    </source>
</evidence>
<accession>A0A9P7RBN0</accession>
<proteinExistence type="predicted"/>
<organism evidence="2 3">
    <name type="scientific">Colletotrichum scovillei</name>
    <dbReference type="NCBI Taxonomy" id="1209932"/>
    <lineage>
        <taxon>Eukaryota</taxon>
        <taxon>Fungi</taxon>
        <taxon>Dikarya</taxon>
        <taxon>Ascomycota</taxon>
        <taxon>Pezizomycotina</taxon>
        <taxon>Sordariomycetes</taxon>
        <taxon>Hypocreomycetidae</taxon>
        <taxon>Glomerellales</taxon>
        <taxon>Glomerellaceae</taxon>
        <taxon>Colletotrichum</taxon>
        <taxon>Colletotrichum acutatum species complex</taxon>
    </lineage>
</organism>
<dbReference type="Proteomes" id="UP000699042">
    <property type="component" value="Unassembled WGS sequence"/>
</dbReference>
<protein>
    <submittedName>
        <fullName evidence="2">Uncharacterized protein</fullName>
    </submittedName>
</protein>
<keyword evidence="3" id="KW-1185">Reference proteome</keyword>
<name>A0A9P7RBN0_9PEZI</name>
<gene>
    <name evidence="2" type="ORF">JMJ77_000649</name>
</gene>